<evidence type="ECO:0000313" key="2">
    <source>
        <dbReference type="EMBL" id="CAD8892132.1"/>
    </source>
</evidence>
<proteinExistence type="predicted"/>
<organism evidence="2">
    <name type="scientific">Corethron hystrix</name>
    <dbReference type="NCBI Taxonomy" id="216773"/>
    <lineage>
        <taxon>Eukaryota</taxon>
        <taxon>Sar</taxon>
        <taxon>Stramenopiles</taxon>
        <taxon>Ochrophyta</taxon>
        <taxon>Bacillariophyta</taxon>
        <taxon>Coscinodiscophyceae</taxon>
        <taxon>Corethrophycidae</taxon>
        <taxon>Corethrales</taxon>
        <taxon>Corethraceae</taxon>
        <taxon>Corethron</taxon>
    </lineage>
</organism>
<protein>
    <submittedName>
        <fullName evidence="2">Uncharacterized protein</fullName>
    </submittedName>
</protein>
<name>A0A7S1BP42_9STRA</name>
<accession>A0A7S1BP42</accession>
<sequence length="105" mass="11231">MASARLISESAALPSSPSPLLPFSSSVSKFSTSSSNALKVALASTTLIISLCRSSFSSGTNKYERSVTYFWQNSVEDFNTVYVSSPTVVSKSMRHRAGGADPSRR</sequence>
<gene>
    <name evidence="2" type="ORF">CHYS00102_LOCUS19338</name>
</gene>
<feature type="compositionally biased region" description="Low complexity" evidence="1">
    <location>
        <begin position="1"/>
        <end position="15"/>
    </location>
</feature>
<dbReference type="AlphaFoldDB" id="A0A7S1BP42"/>
<evidence type="ECO:0000256" key="1">
    <source>
        <dbReference type="SAM" id="MobiDB-lite"/>
    </source>
</evidence>
<feature type="region of interest" description="Disordered" evidence="1">
    <location>
        <begin position="1"/>
        <end position="20"/>
    </location>
</feature>
<dbReference type="EMBL" id="HBFR01026821">
    <property type="protein sequence ID" value="CAD8892132.1"/>
    <property type="molecule type" value="Transcribed_RNA"/>
</dbReference>
<reference evidence="2" key="1">
    <citation type="submission" date="2021-01" db="EMBL/GenBank/DDBJ databases">
        <authorList>
            <person name="Corre E."/>
            <person name="Pelletier E."/>
            <person name="Niang G."/>
            <person name="Scheremetjew M."/>
            <person name="Finn R."/>
            <person name="Kale V."/>
            <person name="Holt S."/>
            <person name="Cochrane G."/>
            <person name="Meng A."/>
            <person name="Brown T."/>
            <person name="Cohen L."/>
        </authorList>
    </citation>
    <scope>NUCLEOTIDE SEQUENCE</scope>
    <source>
        <strain evidence="2">308</strain>
    </source>
</reference>